<dbReference type="OrthoDB" id="10599358at2759"/>
<organism evidence="2 3">
    <name type="scientific">Triparma retinervis</name>
    <dbReference type="NCBI Taxonomy" id="2557542"/>
    <lineage>
        <taxon>Eukaryota</taxon>
        <taxon>Sar</taxon>
        <taxon>Stramenopiles</taxon>
        <taxon>Ochrophyta</taxon>
        <taxon>Bolidophyceae</taxon>
        <taxon>Parmales</taxon>
        <taxon>Triparmaceae</taxon>
        <taxon>Triparma</taxon>
    </lineage>
</organism>
<keyword evidence="3" id="KW-1185">Reference proteome</keyword>
<feature type="coiled-coil region" evidence="1">
    <location>
        <begin position="134"/>
        <end position="164"/>
    </location>
</feature>
<dbReference type="Proteomes" id="UP001165082">
    <property type="component" value="Unassembled WGS sequence"/>
</dbReference>
<evidence type="ECO:0000313" key="2">
    <source>
        <dbReference type="EMBL" id="GMI27197.1"/>
    </source>
</evidence>
<name>A0A9W7FYA3_9STRA</name>
<evidence type="ECO:0000256" key="1">
    <source>
        <dbReference type="SAM" id="Coils"/>
    </source>
</evidence>
<protein>
    <submittedName>
        <fullName evidence="2">Uncharacterized protein</fullName>
    </submittedName>
</protein>
<keyword evidence="1" id="KW-0175">Coiled coil</keyword>
<dbReference type="AlphaFoldDB" id="A0A9W7FYA3"/>
<feature type="non-terminal residue" evidence="2">
    <location>
        <position position="1"/>
    </location>
</feature>
<sequence length="249" mass="30077">KFSIGRADARVKEAEYFRDEAIRNLEVSQQRANDRAMTMADERIRATQQSHDMEVANLVKDWEKRLEQAKVEGLRNIAKTEREASLRMVERSREMEGRHGEEVRRREEDYRKEMGDVRTKFEREMEGMAADNEREIRERERAAAEELRNGVEEERNKWQMLTNELREDCNVQVQNIRRVLVGEQKNFEEAKDIMKKDFENRIREMENSMERDRIVTEEKYSKRVFLNEQKWQADRGKMERREEERVSAL</sequence>
<proteinExistence type="predicted"/>
<gene>
    <name evidence="2" type="ORF">TrRE_jg13162</name>
</gene>
<accession>A0A9W7FYA3</accession>
<dbReference type="EMBL" id="BRXZ01008499">
    <property type="protein sequence ID" value="GMI27197.1"/>
    <property type="molecule type" value="Genomic_DNA"/>
</dbReference>
<feature type="non-terminal residue" evidence="2">
    <location>
        <position position="249"/>
    </location>
</feature>
<reference evidence="2" key="1">
    <citation type="submission" date="2022-07" db="EMBL/GenBank/DDBJ databases">
        <title>Genome analysis of Parmales, a sister group of diatoms, reveals the evolutionary specialization of diatoms from phago-mixotrophs to photoautotrophs.</title>
        <authorList>
            <person name="Ban H."/>
            <person name="Sato S."/>
            <person name="Yoshikawa S."/>
            <person name="Kazumasa Y."/>
            <person name="Nakamura Y."/>
            <person name="Ichinomiya M."/>
            <person name="Saitoh K."/>
            <person name="Sato N."/>
            <person name="Blanc-Mathieu R."/>
            <person name="Endo H."/>
            <person name="Kuwata A."/>
            <person name="Ogata H."/>
        </authorList>
    </citation>
    <scope>NUCLEOTIDE SEQUENCE</scope>
</reference>
<comment type="caution">
    <text evidence="2">The sequence shown here is derived from an EMBL/GenBank/DDBJ whole genome shotgun (WGS) entry which is preliminary data.</text>
</comment>
<evidence type="ECO:0000313" key="3">
    <source>
        <dbReference type="Proteomes" id="UP001165082"/>
    </source>
</evidence>